<dbReference type="Proteomes" id="UP000681722">
    <property type="component" value="Unassembled WGS sequence"/>
</dbReference>
<organism evidence="1 3">
    <name type="scientific">Didymodactylos carnosus</name>
    <dbReference type="NCBI Taxonomy" id="1234261"/>
    <lineage>
        <taxon>Eukaryota</taxon>
        <taxon>Metazoa</taxon>
        <taxon>Spiralia</taxon>
        <taxon>Gnathifera</taxon>
        <taxon>Rotifera</taxon>
        <taxon>Eurotatoria</taxon>
        <taxon>Bdelloidea</taxon>
        <taxon>Philodinida</taxon>
        <taxon>Philodinidae</taxon>
        <taxon>Didymodactylos</taxon>
    </lineage>
</organism>
<dbReference type="OrthoDB" id="9998074at2759"/>
<comment type="caution">
    <text evidence="1">The sequence shown here is derived from an EMBL/GenBank/DDBJ whole genome shotgun (WGS) entry which is preliminary data.</text>
</comment>
<dbReference type="Proteomes" id="UP000663829">
    <property type="component" value="Unassembled WGS sequence"/>
</dbReference>
<protein>
    <recommendedName>
        <fullName evidence="4">Transposase</fullName>
    </recommendedName>
</protein>
<evidence type="ECO:0000313" key="2">
    <source>
        <dbReference type="EMBL" id="CAF4161528.1"/>
    </source>
</evidence>
<evidence type="ECO:0000313" key="3">
    <source>
        <dbReference type="Proteomes" id="UP000663829"/>
    </source>
</evidence>
<name>A0A815F3B6_9BILA</name>
<keyword evidence="3" id="KW-1185">Reference proteome</keyword>
<feature type="non-terminal residue" evidence="1">
    <location>
        <position position="1"/>
    </location>
</feature>
<evidence type="ECO:0008006" key="4">
    <source>
        <dbReference type="Google" id="ProtNLM"/>
    </source>
</evidence>
<proteinExistence type="predicted"/>
<evidence type="ECO:0000313" key="1">
    <source>
        <dbReference type="EMBL" id="CAF1318134.1"/>
    </source>
</evidence>
<dbReference type="EMBL" id="CAJOBC010046190">
    <property type="protein sequence ID" value="CAF4161528.1"/>
    <property type="molecule type" value="Genomic_DNA"/>
</dbReference>
<sequence>MPSYKWLTFETKEKSEEKMGQISKSRFQRNKVGRKSYHESCPEMITELKNLLNTHSGSAQDRRRDDAIRFNALSIVDCNKHIKKRLMKEYSKINKMSNSTVRRFFLPPKQNIRSSAPAVSRYVRSRKFHLVGNQPNLPDHDFPKHGIRINPSAYVVLSNQRKRSSSVDSHASYELKVKKRSRSCDRRLFPDIKQHTIMTTDKRNFEHVIWSRTGQLFIRPFGSGTDHTIKATSEVHINNLQQITTENNMLLQKSVITIISDNGPDWSTDCMANIYNLGRFWEEQKLDALIWVSYAPGHSRFNPVERMFSRLTDLLQGVIIDLDPSFKKTSQQLDLALIELCKYWNNKSYCNYKIDCGPMFSVNGNVFDGHEKLKKLLMNKSQMQIEQNPNIQFSLQLYLRHCVRSTYYTSFIKCDDKYCVHCPRYPIRATKT</sequence>
<dbReference type="PANTHER" id="PTHR46954">
    <property type="entry name" value="C2H2-TYPE DOMAIN-CONTAINING PROTEIN"/>
    <property type="match status" value="1"/>
</dbReference>
<gene>
    <name evidence="1" type="ORF">GPM918_LOCUS29338</name>
    <name evidence="2" type="ORF">SRO942_LOCUS29906</name>
</gene>
<dbReference type="AlphaFoldDB" id="A0A815F3B6"/>
<dbReference type="PANTHER" id="PTHR46954:SF1">
    <property type="entry name" value="C2H2-TYPE DOMAIN-CONTAINING PROTEIN"/>
    <property type="match status" value="1"/>
</dbReference>
<reference evidence="1" key="1">
    <citation type="submission" date="2021-02" db="EMBL/GenBank/DDBJ databases">
        <authorList>
            <person name="Nowell W R."/>
        </authorList>
    </citation>
    <scope>NUCLEOTIDE SEQUENCE</scope>
</reference>
<accession>A0A815F3B6</accession>
<dbReference type="EMBL" id="CAJNOQ010013272">
    <property type="protein sequence ID" value="CAF1318134.1"/>
    <property type="molecule type" value="Genomic_DNA"/>
</dbReference>